<organism evidence="2 3">
    <name type="scientific">Trypanosoma vivax (strain Y486)</name>
    <dbReference type="NCBI Taxonomy" id="1055687"/>
    <lineage>
        <taxon>Eukaryota</taxon>
        <taxon>Discoba</taxon>
        <taxon>Euglenozoa</taxon>
        <taxon>Kinetoplastea</taxon>
        <taxon>Metakinetoplastina</taxon>
        <taxon>Trypanosomatida</taxon>
        <taxon>Trypanosomatidae</taxon>
        <taxon>Trypanosoma</taxon>
        <taxon>Duttonella</taxon>
    </lineage>
</organism>
<feature type="region of interest" description="Disordered" evidence="1">
    <location>
        <begin position="1"/>
        <end position="28"/>
    </location>
</feature>
<dbReference type="Proteomes" id="UP000009027">
    <property type="component" value="Unassembled WGS sequence"/>
</dbReference>
<proteinExistence type="predicted"/>
<accession>F9WPT1</accession>
<evidence type="ECO:0000313" key="3">
    <source>
        <dbReference type="Proteomes" id="UP000009027"/>
    </source>
</evidence>
<keyword evidence="3" id="KW-1185">Reference proteome</keyword>
<evidence type="ECO:0000313" key="2">
    <source>
        <dbReference type="EMBL" id="CCD19558.1"/>
    </source>
</evidence>
<evidence type="ECO:0000256" key="1">
    <source>
        <dbReference type="SAM" id="MobiDB-lite"/>
    </source>
</evidence>
<gene>
    <name evidence="2" type="ORF">TvY486_0022570</name>
</gene>
<dbReference type="VEuPathDB" id="TriTrypDB:TvY486_0022570"/>
<feature type="region of interest" description="Disordered" evidence="1">
    <location>
        <begin position="235"/>
        <end position="259"/>
    </location>
</feature>
<dbReference type="EMBL" id="CAEX01003690">
    <property type="protein sequence ID" value="CCD19558.1"/>
    <property type="molecule type" value="Genomic_DNA"/>
</dbReference>
<name>F9WPT1_TRYVY</name>
<reference evidence="2 3" key="1">
    <citation type="journal article" date="2012" name="Proc. Natl. Acad. Sci. U.S.A.">
        <title>Antigenic diversity is generated by distinct evolutionary mechanisms in African trypanosome species.</title>
        <authorList>
            <person name="Jackson A.P."/>
            <person name="Berry A."/>
            <person name="Aslett M."/>
            <person name="Allison H.C."/>
            <person name="Burton P."/>
            <person name="Vavrova-Anderson J."/>
            <person name="Brown R."/>
            <person name="Browne H."/>
            <person name="Corton N."/>
            <person name="Hauser H."/>
            <person name="Gamble J."/>
            <person name="Gilderthorp R."/>
            <person name="Marcello L."/>
            <person name="McQuillan J."/>
            <person name="Otto T.D."/>
            <person name="Quail M.A."/>
            <person name="Sanders M.J."/>
            <person name="van Tonder A."/>
            <person name="Ginger M.L."/>
            <person name="Field M.C."/>
            <person name="Barry J.D."/>
            <person name="Hertz-Fowler C."/>
            <person name="Berriman M."/>
        </authorList>
    </citation>
    <scope>NUCLEOTIDE SEQUENCE</scope>
    <source>
        <strain evidence="2 3">Y486</strain>
    </source>
</reference>
<dbReference type="AlphaFoldDB" id="F9WPT1"/>
<sequence length="259" mass="27624">MTAARHATENATQRGGSRDRGSSSPRRPFAAHCARERAECCAHGRAAAKMAGVGRSRQQRLGSWLSFNAREGRMRRAIWLLCVVGWVAHEKCAGAAIAALKGTTAAKLCTIAEALGEACTASRRVSLSLSEAEVRLATRAGLLDAMATVHDMSAQGSERTRGQKSVKWHNAAELREAARDTQGQLATTKQHKEAVRLAEAQLCGAAVATKEYITTLGSITSTKDGKAVKTCLTQSIGPSETTQKERRGPRTKTLDAPST</sequence>
<protein>
    <submittedName>
        <fullName evidence="2">Uncharacterized protein</fullName>
    </submittedName>
</protein>